<evidence type="ECO:0000313" key="2">
    <source>
        <dbReference type="EMBL" id="QSQ17044.1"/>
    </source>
</evidence>
<name>A0ABX7NHR7_9BACT</name>
<feature type="signal peptide" evidence="1">
    <location>
        <begin position="1"/>
        <end position="18"/>
    </location>
</feature>
<feature type="chain" id="PRO_5046484309" description="Outer membrane protein beta-barrel domain-containing protein" evidence="1">
    <location>
        <begin position="19"/>
        <end position="298"/>
    </location>
</feature>
<proteinExistence type="predicted"/>
<evidence type="ECO:0000313" key="3">
    <source>
        <dbReference type="Proteomes" id="UP000663090"/>
    </source>
</evidence>
<keyword evidence="1" id="KW-0732">Signal</keyword>
<sequence length="298" mass="32266">MRRAWLLAALLLPVSAAAQSVLDGVERIDFNRPESWAMKYFTSVSLLTTPGTPSPSGLGSLKAGLEAEWIPSLSTPQRTVGFDGAKTEDLNKLPVIGRVRASTGLPLGLSLTLAYVPPIRLNGVTANIFSAALGYPYSPIDPLTLGLSVHGQLGSVKGDFVCPLSEVRAGNDPQRNPFNCLSKSHDKVRMNYLGAQLSGAYDIPQARGLKPYATLAFNAMDLEFHVNARYGDVIDFTRLKTDGVTFSGTLGLLFPLTPRLEVNAEVFYSPLRVKRPPSTSTTNDGLFNVRAMAAYRFF</sequence>
<organism evidence="2 3">
    <name type="scientific">Myxococcus landrumensis</name>
    <dbReference type="NCBI Taxonomy" id="2813577"/>
    <lineage>
        <taxon>Bacteria</taxon>
        <taxon>Pseudomonadati</taxon>
        <taxon>Myxococcota</taxon>
        <taxon>Myxococcia</taxon>
        <taxon>Myxococcales</taxon>
        <taxon>Cystobacterineae</taxon>
        <taxon>Myxococcaceae</taxon>
        <taxon>Myxococcus</taxon>
    </lineage>
</organism>
<dbReference type="RefSeq" id="WP_206718680.1">
    <property type="nucleotide sequence ID" value="NZ_CP071091.1"/>
</dbReference>
<dbReference type="InterPro" id="IPR011250">
    <property type="entry name" value="OMP/PagP_B-barrel"/>
</dbReference>
<accession>A0ABX7NHR7</accession>
<gene>
    <name evidence="2" type="ORF">JY572_13725</name>
</gene>
<protein>
    <recommendedName>
        <fullName evidence="4">Outer membrane protein beta-barrel domain-containing protein</fullName>
    </recommendedName>
</protein>
<reference evidence="2 3" key="1">
    <citation type="submission" date="2021-02" db="EMBL/GenBank/DDBJ databases">
        <title>De Novo genome assembly of isolated myxobacteria.</title>
        <authorList>
            <person name="Stevens D.C."/>
        </authorList>
    </citation>
    <scope>NUCLEOTIDE SEQUENCE [LARGE SCALE GENOMIC DNA]</scope>
    <source>
        <strain evidence="2 3">SCHIC003</strain>
    </source>
</reference>
<keyword evidence="3" id="KW-1185">Reference proteome</keyword>
<evidence type="ECO:0008006" key="4">
    <source>
        <dbReference type="Google" id="ProtNLM"/>
    </source>
</evidence>
<dbReference type="Proteomes" id="UP000663090">
    <property type="component" value="Chromosome"/>
</dbReference>
<dbReference type="Gene3D" id="2.40.160.20">
    <property type="match status" value="1"/>
</dbReference>
<evidence type="ECO:0000256" key="1">
    <source>
        <dbReference type="SAM" id="SignalP"/>
    </source>
</evidence>
<dbReference type="EMBL" id="CP071091">
    <property type="protein sequence ID" value="QSQ17044.1"/>
    <property type="molecule type" value="Genomic_DNA"/>
</dbReference>
<dbReference type="SUPFAM" id="SSF56925">
    <property type="entry name" value="OMPA-like"/>
    <property type="match status" value="1"/>
</dbReference>